<sequence length="162" mass="19014">SLKSRYQQCKRHAWGATDIAYAIKEAIRHPEIPFWTRFFRIYEILESHIIWTTNWAILTFGAWLPALINPVFKQTALGYNLPKISRIILTTCLLFLLVMIILDRALRPKKPENVSRWYGLIEVGQWVFMPVASLFMSVLPGLDSQTRLMLGKRLEYRVTEKF</sequence>
<accession>X0SZ60</accession>
<protein>
    <recommendedName>
        <fullName evidence="3">Glycosyltransferase 2-like domain-containing protein</fullName>
    </recommendedName>
</protein>
<dbReference type="EMBL" id="BARS01017593">
    <property type="protein sequence ID" value="GAF86269.1"/>
    <property type="molecule type" value="Genomic_DNA"/>
</dbReference>
<organism evidence="2">
    <name type="scientific">marine sediment metagenome</name>
    <dbReference type="NCBI Taxonomy" id="412755"/>
    <lineage>
        <taxon>unclassified sequences</taxon>
        <taxon>metagenomes</taxon>
        <taxon>ecological metagenomes</taxon>
    </lineage>
</organism>
<feature type="transmembrane region" description="Helical" evidence="1">
    <location>
        <begin position="123"/>
        <end position="142"/>
    </location>
</feature>
<name>X0SZ60_9ZZZZ</name>
<evidence type="ECO:0000256" key="1">
    <source>
        <dbReference type="SAM" id="Phobius"/>
    </source>
</evidence>
<dbReference type="AlphaFoldDB" id="X0SZ60"/>
<gene>
    <name evidence="2" type="ORF">S01H1_28754</name>
</gene>
<reference evidence="2" key="1">
    <citation type="journal article" date="2014" name="Front. Microbiol.">
        <title>High frequency of phylogenetically diverse reductive dehalogenase-homologous genes in deep subseafloor sedimentary metagenomes.</title>
        <authorList>
            <person name="Kawai M."/>
            <person name="Futagami T."/>
            <person name="Toyoda A."/>
            <person name="Takaki Y."/>
            <person name="Nishi S."/>
            <person name="Hori S."/>
            <person name="Arai W."/>
            <person name="Tsubouchi T."/>
            <person name="Morono Y."/>
            <person name="Uchiyama I."/>
            <person name="Ito T."/>
            <person name="Fujiyama A."/>
            <person name="Inagaki F."/>
            <person name="Takami H."/>
        </authorList>
    </citation>
    <scope>NUCLEOTIDE SEQUENCE</scope>
    <source>
        <strain evidence="2">Expedition CK06-06</strain>
    </source>
</reference>
<comment type="caution">
    <text evidence="2">The sequence shown here is derived from an EMBL/GenBank/DDBJ whole genome shotgun (WGS) entry which is preliminary data.</text>
</comment>
<feature type="non-terminal residue" evidence="2">
    <location>
        <position position="1"/>
    </location>
</feature>
<keyword evidence="1" id="KW-0472">Membrane</keyword>
<feature type="transmembrane region" description="Helical" evidence="1">
    <location>
        <begin position="84"/>
        <end position="102"/>
    </location>
</feature>
<keyword evidence="1" id="KW-1133">Transmembrane helix</keyword>
<keyword evidence="1" id="KW-0812">Transmembrane</keyword>
<evidence type="ECO:0000313" key="2">
    <source>
        <dbReference type="EMBL" id="GAF86269.1"/>
    </source>
</evidence>
<feature type="transmembrane region" description="Helical" evidence="1">
    <location>
        <begin position="49"/>
        <end position="72"/>
    </location>
</feature>
<proteinExistence type="predicted"/>
<evidence type="ECO:0008006" key="3">
    <source>
        <dbReference type="Google" id="ProtNLM"/>
    </source>
</evidence>